<dbReference type="AlphaFoldDB" id="A0A4C1YSB6"/>
<dbReference type="SUPFAM" id="SSF48264">
    <property type="entry name" value="Cytochrome P450"/>
    <property type="match status" value="1"/>
</dbReference>
<comment type="caution">
    <text evidence="17">The sequence shown here is derived from an EMBL/GenBank/DDBJ whole genome shotgun (WGS) entry which is preliminary data.</text>
</comment>
<dbReference type="PRINTS" id="PR00385">
    <property type="entry name" value="P450"/>
</dbReference>
<dbReference type="EC" id="1.14.14.1" evidence="5"/>
<comment type="similarity">
    <text evidence="4 16">Belongs to the cytochrome P450 family.</text>
</comment>
<keyword evidence="6 15" id="KW-0349">Heme</keyword>
<comment type="cofactor">
    <cofactor evidence="1 15">
        <name>heme</name>
        <dbReference type="ChEBI" id="CHEBI:30413"/>
    </cofactor>
</comment>
<keyword evidence="18" id="KW-1185">Reference proteome</keyword>
<dbReference type="PROSITE" id="PS00086">
    <property type="entry name" value="CYTOCHROME_P450"/>
    <property type="match status" value="1"/>
</dbReference>
<dbReference type="Gene3D" id="1.10.630.10">
    <property type="entry name" value="Cytochrome P450"/>
    <property type="match status" value="1"/>
</dbReference>
<evidence type="ECO:0000256" key="2">
    <source>
        <dbReference type="ARBA" id="ARBA00004174"/>
    </source>
</evidence>
<dbReference type="GO" id="GO:0005789">
    <property type="term" value="C:endoplasmic reticulum membrane"/>
    <property type="evidence" value="ECO:0007669"/>
    <property type="project" value="UniProtKB-SubCell"/>
</dbReference>
<dbReference type="InterPro" id="IPR017972">
    <property type="entry name" value="Cyt_P450_CS"/>
</dbReference>
<gene>
    <name evidence="17" type="primary">Cyp9f2</name>
    <name evidence="17" type="ORF">EVAR_99118_1</name>
</gene>
<reference evidence="17 18" key="1">
    <citation type="journal article" date="2019" name="Commun. Biol.">
        <title>The bagworm genome reveals a unique fibroin gene that provides high tensile strength.</title>
        <authorList>
            <person name="Kono N."/>
            <person name="Nakamura H."/>
            <person name="Ohtoshi R."/>
            <person name="Tomita M."/>
            <person name="Numata K."/>
            <person name="Arakawa K."/>
        </authorList>
    </citation>
    <scope>NUCLEOTIDE SEQUENCE [LARGE SCALE GENOMIC DNA]</scope>
</reference>
<evidence type="ECO:0000256" key="14">
    <source>
        <dbReference type="ARBA" id="ARBA00047827"/>
    </source>
</evidence>
<keyword evidence="11 15" id="KW-0408">Iron</keyword>
<keyword evidence="12 16" id="KW-0503">Monooxygenase</keyword>
<evidence type="ECO:0000256" key="15">
    <source>
        <dbReference type="PIRSR" id="PIRSR602401-1"/>
    </source>
</evidence>
<evidence type="ECO:0000256" key="3">
    <source>
        <dbReference type="ARBA" id="ARBA00004406"/>
    </source>
</evidence>
<dbReference type="GO" id="GO:0005506">
    <property type="term" value="F:iron ion binding"/>
    <property type="evidence" value="ECO:0007669"/>
    <property type="project" value="InterPro"/>
</dbReference>
<keyword evidence="7 15" id="KW-0479">Metal-binding</keyword>
<protein>
    <recommendedName>
        <fullName evidence="5">unspecific monooxygenase</fullName>
        <ecNumber evidence="5">1.14.14.1</ecNumber>
    </recommendedName>
</protein>
<comment type="catalytic activity">
    <reaction evidence="14">
        <text>an organic molecule + reduced [NADPH--hemoprotein reductase] + O2 = an alcohol + oxidized [NADPH--hemoprotein reductase] + H2O + H(+)</text>
        <dbReference type="Rhea" id="RHEA:17149"/>
        <dbReference type="Rhea" id="RHEA-COMP:11964"/>
        <dbReference type="Rhea" id="RHEA-COMP:11965"/>
        <dbReference type="ChEBI" id="CHEBI:15377"/>
        <dbReference type="ChEBI" id="CHEBI:15378"/>
        <dbReference type="ChEBI" id="CHEBI:15379"/>
        <dbReference type="ChEBI" id="CHEBI:30879"/>
        <dbReference type="ChEBI" id="CHEBI:57618"/>
        <dbReference type="ChEBI" id="CHEBI:58210"/>
        <dbReference type="ChEBI" id="CHEBI:142491"/>
        <dbReference type="EC" id="1.14.14.1"/>
    </reaction>
</comment>
<dbReference type="InterPro" id="IPR002401">
    <property type="entry name" value="Cyt_P450_E_grp-I"/>
</dbReference>
<evidence type="ECO:0000256" key="11">
    <source>
        <dbReference type="ARBA" id="ARBA00023004"/>
    </source>
</evidence>
<sequence length="419" mass="48349">MASCCARHKCSKGVTCQAAHGQLNYCYCSAAAGHGQCFEAGAPERYVGILERTMPIVMIRDPELIKLITVKDFDHFVDHREFFGEDVFNKVTEEVDVDDLMRRYANDVIASTAFGIEVNSVVDKTNEFYETGQKLSNFSVWMRIKILITHAFPALAKKLKLQAFSEKTTNFFRGLVKNTMEYREQNKVERPDMIQLLMQAAKEWNPDELVGQAFIFFMAGFETSASVLVMTVHELSLNPEVQATLYEEIKQFGDVKKALIYDILQNMKYLDMVINETFRKWSPAIIMDRVCLKPYDLPPSRPGANPYTVEPGQVVYNMVNCIHMDEKYYPEPHRFDPERFSEENKNNIKPFTFMPFGMGPRNCIGARFALLEVKVLLYHLILNFEILKCQRTSEPLRLQPTDFQIKALGGTWVKLRKRY</sequence>
<name>A0A4C1YSB6_EUMVA</name>
<evidence type="ECO:0000256" key="5">
    <source>
        <dbReference type="ARBA" id="ARBA00012109"/>
    </source>
</evidence>
<dbReference type="PANTHER" id="PTHR24292">
    <property type="entry name" value="CYTOCHROME P450"/>
    <property type="match status" value="1"/>
</dbReference>
<evidence type="ECO:0000256" key="7">
    <source>
        <dbReference type="ARBA" id="ARBA00022723"/>
    </source>
</evidence>
<dbReference type="PANTHER" id="PTHR24292:SF54">
    <property type="entry name" value="CYP9F3-RELATED"/>
    <property type="match status" value="1"/>
</dbReference>
<evidence type="ECO:0000256" key="1">
    <source>
        <dbReference type="ARBA" id="ARBA00001971"/>
    </source>
</evidence>
<evidence type="ECO:0000256" key="9">
    <source>
        <dbReference type="ARBA" id="ARBA00022848"/>
    </source>
</evidence>
<dbReference type="GO" id="GO:0020037">
    <property type="term" value="F:heme binding"/>
    <property type="evidence" value="ECO:0007669"/>
    <property type="project" value="InterPro"/>
</dbReference>
<dbReference type="InterPro" id="IPR036396">
    <property type="entry name" value="Cyt_P450_sf"/>
</dbReference>
<dbReference type="Pfam" id="PF00067">
    <property type="entry name" value="p450"/>
    <property type="match status" value="1"/>
</dbReference>
<dbReference type="Proteomes" id="UP000299102">
    <property type="component" value="Unassembled WGS sequence"/>
</dbReference>
<dbReference type="CDD" id="cd11056">
    <property type="entry name" value="CYP6-like"/>
    <property type="match status" value="1"/>
</dbReference>
<dbReference type="EMBL" id="BGZK01001335">
    <property type="protein sequence ID" value="GBP77549.1"/>
    <property type="molecule type" value="Genomic_DNA"/>
</dbReference>
<keyword evidence="9" id="KW-0492">Microsome</keyword>
<keyword evidence="13" id="KW-0472">Membrane</keyword>
<dbReference type="STRING" id="151549.A0A4C1YSB6"/>
<dbReference type="InterPro" id="IPR001128">
    <property type="entry name" value="Cyt_P450"/>
</dbReference>
<dbReference type="PRINTS" id="PR00463">
    <property type="entry name" value="EP450I"/>
</dbReference>
<evidence type="ECO:0000313" key="17">
    <source>
        <dbReference type="EMBL" id="GBP77549.1"/>
    </source>
</evidence>
<keyword evidence="10 16" id="KW-0560">Oxidoreductase</keyword>
<evidence type="ECO:0000313" key="18">
    <source>
        <dbReference type="Proteomes" id="UP000299102"/>
    </source>
</evidence>
<evidence type="ECO:0000256" key="16">
    <source>
        <dbReference type="RuleBase" id="RU000461"/>
    </source>
</evidence>
<feature type="binding site" description="axial binding residue" evidence="15">
    <location>
        <position position="363"/>
    </location>
    <ligand>
        <name>heme</name>
        <dbReference type="ChEBI" id="CHEBI:30413"/>
    </ligand>
    <ligandPart>
        <name>Fe</name>
        <dbReference type="ChEBI" id="CHEBI:18248"/>
    </ligandPart>
</feature>
<evidence type="ECO:0000256" key="13">
    <source>
        <dbReference type="ARBA" id="ARBA00023136"/>
    </source>
</evidence>
<evidence type="ECO:0000256" key="4">
    <source>
        <dbReference type="ARBA" id="ARBA00010617"/>
    </source>
</evidence>
<proteinExistence type="inferred from homology"/>
<accession>A0A4C1YSB6</accession>
<evidence type="ECO:0000256" key="6">
    <source>
        <dbReference type="ARBA" id="ARBA00022617"/>
    </source>
</evidence>
<evidence type="ECO:0000256" key="8">
    <source>
        <dbReference type="ARBA" id="ARBA00022824"/>
    </source>
</evidence>
<dbReference type="InterPro" id="IPR050476">
    <property type="entry name" value="Insect_CytP450_Detox"/>
</dbReference>
<evidence type="ECO:0000256" key="10">
    <source>
        <dbReference type="ARBA" id="ARBA00023002"/>
    </source>
</evidence>
<dbReference type="FunFam" id="1.10.630.10:FF:000182">
    <property type="entry name" value="Cytochrome P450 3A4"/>
    <property type="match status" value="1"/>
</dbReference>
<evidence type="ECO:0000256" key="12">
    <source>
        <dbReference type="ARBA" id="ARBA00023033"/>
    </source>
</evidence>
<keyword evidence="8" id="KW-0256">Endoplasmic reticulum</keyword>
<dbReference type="GO" id="GO:0016712">
    <property type="term" value="F:oxidoreductase activity, acting on paired donors, with incorporation or reduction of molecular oxygen, reduced flavin or flavoprotein as one donor, and incorporation of one atom of oxygen"/>
    <property type="evidence" value="ECO:0007669"/>
    <property type="project" value="UniProtKB-EC"/>
</dbReference>
<organism evidence="17 18">
    <name type="scientific">Eumeta variegata</name>
    <name type="common">Bagworm moth</name>
    <name type="synonym">Eumeta japonica</name>
    <dbReference type="NCBI Taxonomy" id="151549"/>
    <lineage>
        <taxon>Eukaryota</taxon>
        <taxon>Metazoa</taxon>
        <taxon>Ecdysozoa</taxon>
        <taxon>Arthropoda</taxon>
        <taxon>Hexapoda</taxon>
        <taxon>Insecta</taxon>
        <taxon>Pterygota</taxon>
        <taxon>Neoptera</taxon>
        <taxon>Endopterygota</taxon>
        <taxon>Lepidoptera</taxon>
        <taxon>Glossata</taxon>
        <taxon>Ditrysia</taxon>
        <taxon>Tineoidea</taxon>
        <taxon>Psychidae</taxon>
        <taxon>Oiketicinae</taxon>
        <taxon>Eumeta</taxon>
    </lineage>
</organism>
<comment type="subcellular location">
    <subcellularLocation>
        <location evidence="3">Endoplasmic reticulum membrane</location>
        <topology evidence="3">Peripheral membrane protein</topology>
    </subcellularLocation>
    <subcellularLocation>
        <location evidence="2">Microsome membrane</location>
        <topology evidence="2">Peripheral membrane protein</topology>
    </subcellularLocation>
</comment>
<dbReference type="OrthoDB" id="2789670at2759"/>